<sequence length="292" mass="33093">MEKREKSNSSLKAIIVVLAILLVGSLAFMYKMSTDNEASEKKFVTEKEQLIADLEAAKKQYSDAEAQNSELAADFEEERAKVQELLEQVKKAEGDVAALNRYKQQYFKLKKEMDNLIAENKMLKEENARLLTERDSTMTALSDSKTYNDTLINQNERLSKTIDRASKLTIVDLKAEPYKQRRSGKLIATDRARRVDLLKIGFTIAANEVANAGEKMYYVQVIDPKNNVLGDKKTEVFGEYTLTYSFITNAEYENKTIKVSEELKGDDFEKGTYYVNLFDGGTPVASSTFTLD</sequence>
<protein>
    <recommendedName>
        <fullName evidence="4">Chromosome partitioning protein ParA</fullName>
    </recommendedName>
</protein>
<evidence type="ECO:0008006" key="4">
    <source>
        <dbReference type="Google" id="ProtNLM"/>
    </source>
</evidence>
<name>A0ABQ1JXF4_9FLAO</name>
<dbReference type="EMBL" id="BMJE01000005">
    <property type="protein sequence ID" value="GGB81343.1"/>
    <property type="molecule type" value="Genomic_DNA"/>
</dbReference>
<dbReference type="Proteomes" id="UP000615760">
    <property type="component" value="Unassembled WGS sequence"/>
</dbReference>
<feature type="coiled-coil region" evidence="1">
    <location>
        <begin position="40"/>
        <end position="168"/>
    </location>
</feature>
<proteinExistence type="predicted"/>
<comment type="caution">
    <text evidence="2">The sequence shown here is derived from an EMBL/GenBank/DDBJ whole genome shotgun (WGS) entry which is preliminary data.</text>
</comment>
<evidence type="ECO:0000313" key="3">
    <source>
        <dbReference type="Proteomes" id="UP000615760"/>
    </source>
</evidence>
<reference evidence="3" key="1">
    <citation type="journal article" date="2019" name="Int. J. Syst. Evol. Microbiol.">
        <title>The Global Catalogue of Microorganisms (GCM) 10K type strain sequencing project: providing services to taxonomists for standard genome sequencing and annotation.</title>
        <authorList>
            <consortium name="The Broad Institute Genomics Platform"/>
            <consortium name="The Broad Institute Genome Sequencing Center for Infectious Disease"/>
            <person name="Wu L."/>
            <person name="Ma J."/>
        </authorList>
    </citation>
    <scope>NUCLEOTIDE SEQUENCE [LARGE SCALE GENOMIC DNA]</scope>
    <source>
        <strain evidence="3">CGMCC 1.15461</strain>
    </source>
</reference>
<gene>
    <name evidence="2" type="ORF">GCM10007424_21800</name>
</gene>
<keyword evidence="1" id="KW-0175">Coiled coil</keyword>
<dbReference type="RefSeq" id="WP_188621322.1">
    <property type="nucleotide sequence ID" value="NZ_BMJE01000005.1"/>
</dbReference>
<organism evidence="2 3">
    <name type="scientific">Flavobacterium suaedae</name>
    <dbReference type="NCBI Taxonomy" id="1767027"/>
    <lineage>
        <taxon>Bacteria</taxon>
        <taxon>Pseudomonadati</taxon>
        <taxon>Bacteroidota</taxon>
        <taxon>Flavobacteriia</taxon>
        <taxon>Flavobacteriales</taxon>
        <taxon>Flavobacteriaceae</taxon>
        <taxon>Flavobacterium</taxon>
    </lineage>
</organism>
<accession>A0ABQ1JXF4</accession>
<evidence type="ECO:0000256" key="1">
    <source>
        <dbReference type="SAM" id="Coils"/>
    </source>
</evidence>
<evidence type="ECO:0000313" key="2">
    <source>
        <dbReference type="EMBL" id="GGB81343.1"/>
    </source>
</evidence>
<keyword evidence="3" id="KW-1185">Reference proteome</keyword>